<keyword evidence="1" id="KW-0812">Transmembrane</keyword>
<evidence type="ECO:0000313" key="3">
    <source>
        <dbReference type="EMBL" id="SFK75753.1"/>
    </source>
</evidence>
<dbReference type="Proteomes" id="UP000034029">
    <property type="component" value="Chromosome"/>
</dbReference>
<reference evidence="4" key="2">
    <citation type="submission" date="2015-04" db="EMBL/GenBank/DDBJ databases">
        <title>Complete genome sequence of Salinicoccus halodurans strain H3B36, isolated from the Qaidam basin of China.</title>
        <authorList>
            <person name="Ma Y."/>
            <person name="Jiang K."/>
            <person name="Xue Y."/>
        </authorList>
    </citation>
    <scope>NUCLEOTIDE SEQUENCE [LARGE SCALE GENOMIC DNA]</scope>
    <source>
        <strain evidence="4">H3B36</strain>
    </source>
</reference>
<gene>
    <name evidence="2" type="ORF">AAT16_00865</name>
    <name evidence="3" type="ORF">SAMN05216235_1541</name>
</gene>
<dbReference type="EMBL" id="CP011366">
    <property type="protein sequence ID" value="AKG72897.1"/>
    <property type="molecule type" value="Genomic_DNA"/>
</dbReference>
<accession>A0A0F7HI04</accession>
<keyword evidence="1" id="KW-0472">Membrane</keyword>
<sequence>MKIFSFFVITPIIIFFLLLFITDPANAVGGVFIYYLVMLASRSYDRYRRKKAKKDQNRKN</sequence>
<organism evidence="3 5">
    <name type="scientific">Salinicoccus halodurans</name>
    <dbReference type="NCBI Taxonomy" id="407035"/>
    <lineage>
        <taxon>Bacteria</taxon>
        <taxon>Bacillati</taxon>
        <taxon>Bacillota</taxon>
        <taxon>Bacilli</taxon>
        <taxon>Bacillales</taxon>
        <taxon>Staphylococcaceae</taxon>
        <taxon>Salinicoccus</taxon>
    </lineage>
</organism>
<keyword evidence="4" id="KW-1185">Reference proteome</keyword>
<evidence type="ECO:0000256" key="1">
    <source>
        <dbReference type="SAM" id="Phobius"/>
    </source>
</evidence>
<dbReference type="RefSeq" id="WP_046789093.1">
    <property type="nucleotide sequence ID" value="NZ_CP011366.1"/>
</dbReference>
<reference evidence="2 4" key="1">
    <citation type="journal article" date="2015" name="Int. J. Syst. Evol. Microbiol.">
        <title>Complete genome sequence of Salinicoccus halodurans H3B36, isolated from the Qaidam Basin in China.</title>
        <authorList>
            <person name="Jiang K."/>
            <person name="Xue Y."/>
            <person name="Ma Y."/>
        </authorList>
    </citation>
    <scope>NUCLEOTIDE SEQUENCE [LARGE SCALE GENOMIC DNA]</scope>
    <source>
        <strain evidence="2 4">H3B36</strain>
    </source>
</reference>
<evidence type="ECO:0000313" key="4">
    <source>
        <dbReference type="Proteomes" id="UP000034029"/>
    </source>
</evidence>
<dbReference type="AlphaFoldDB" id="A0A0F7HI04"/>
<keyword evidence="1" id="KW-1133">Transmembrane helix</keyword>
<evidence type="ECO:0000313" key="5">
    <source>
        <dbReference type="Proteomes" id="UP000183090"/>
    </source>
</evidence>
<feature type="transmembrane region" description="Helical" evidence="1">
    <location>
        <begin position="5"/>
        <end position="21"/>
    </location>
</feature>
<dbReference type="Proteomes" id="UP000183090">
    <property type="component" value="Unassembled WGS sequence"/>
</dbReference>
<dbReference type="EMBL" id="FOTB01000003">
    <property type="protein sequence ID" value="SFK75753.1"/>
    <property type="molecule type" value="Genomic_DNA"/>
</dbReference>
<dbReference type="KEGG" id="shv:AAT16_00865"/>
<feature type="transmembrane region" description="Helical" evidence="1">
    <location>
        <begin position="27"/>
        <end position="44"/>
    </location>
</feature>
<name>A0A0F7HI04_9STAP</name>
<protein>
    <submittedName>
        <fullName evidence="3">Uncharacterized protein</fullName>
    </submittedName>
</protein>
<reference evidence="3 5" key="3">
    <citation type="submission" date="2016-10" db="EMBL/GenBank/DDBJ databases">
        <authorList>
            <person name="Varghese N."/>
            <person name="Submissions S."/>
        </authorList>
    </citation>
    <scope>NUCLEOTIDE SEQUENCE [LARGE SCALE GENOMIC DNA]</scope>
    <source>
        <strain evidence="3 5">CGMCC 1.6501</strain>
    </source>
</reference>
<evidence type="ECO:0000313" key="2">
    <source>
        <dbReference type="EMBL" id="AKG72897.1"/>
    </source>
</evidence>
<proteinExistence type="predicted"/>